<gene>
    <name evidence="9" type="ORF">U5822_01590</name>
</gene>
<dbReference type="PANTHER" id="PTHR13604:SF0">
    <property type="entry name" value="ABASIC SITE PROCESSING PROTEIN HMCES"/>
    <property type="match status" value="1"/>
</dbReference>
<evidence type="ECO:0000256" key="4">
    <source>
        <dbReference type="ARBA" id="ARBA00022801"/>
    </source>
</evidence>
<evidence type="ECO:0000313" key="10">
    <source>
        <dbReference type="Proteomes" id="UP001305746"/>
    </source>
</evidence>
<dbReference type="SUPFAM" id="SSF143081">
    <property type="entry name" value="BB1717-like"/>
    <property type="match status" value="1"/>
</dbReference>
<keyword evidence="10" id="KW-1185">Reference proteome</keyword>
<accession>A0ABU5NUF0</accession>
<dbReference type="EC" id="3.4.-.-" evidence="8"/>
<evidence type="ECO:0000256" key="1">
    <source>
        <dbReference type="ARBA" id="ARBA00008136"/>
    </source>
</evidence>
<dbReference type="PANTHER" id="PTHR13604">
    <property type="entry name" value="DC12-RELATED"/>
    <property type="match status" value="1"/>
</dbReference>
<keyword evidence="7" id="KW-0456">Lyase</keyword>
<dbReference type="EMBL" id="JAYDCJ010000001">
    <property type="protein sequence ID" value="MEA1079342.1"/>
    <property type="molecule type" value="Genomic_DNA"/>
</dbReference>
<dbReference type="Proteomes" id="UP001305746">
    <property type="component" value="Unassembled WGS sequence"/>
</dbReference>
<evidence type="ECO:0000256" key="8">
    <source>
        <dbReference type="RuleBase" id="RU364100"/>
    </source>
</evidence>
<keyword evidence="2 8" id="KW-0645">Protease</keyword>
<dbReference type="RefSeq" id="WP_322853868.1">
    <property type="nucleotide sequence ID" value="NZ_JAYDCJ010000001.1"/>
</dbReference>
<evidence type="ECO:0000256" key="3">
    <source>
        <dbReference type="ARBA" id="ARBA00022763"/>
    </source>
</evidence>
<protein>
    <recommendedName>
        <fullName evidence="8">Abasic site processing protein</fullName>
        <ecNumber evidence="8">3.4.-.-</ecNumber>
    </recommendedName>
</protein>
<proteinExistence type="inferred from homology"/>
<comment type="similarity">
    <text evidence="1 8">Belongs to the SOS response-associated peptidase family.</text>
</comment>
<evidence type="ECO:0000256" key="7">
    <source>
        <dbReference type="ARBA" id="ARBA00023239"/>
    </source>
</evidence>
<dbReference type="Pfam" id="PF02586">
    <property type="entry name" value="SRAP"/>
    <property type="match status" value="1"/>
</dbReference>
<dbReference type="Gene3D" id="3.90.1680.10">
    <property type="entry name" value="SOS response associated peptidase-like"/>
    <property type="match status" value="1"/>
</dbReference>
<name>A0ABU5NUF0_9GAMM</name>
<keyword evidence="6" id="KW-0238">DNA-binding</keyword>
<keyword evidence="3" id="KW-0227">DNA damage</keyword>
<comment type="caution">
    <text evidence="9">The sequence shown here is derived from an EMBL/GenBank/DDBJ whole genome shotgun (WGS) entry which is preliminary data.</text>
</comment>
<evidence type="ECO:0000313" key="9">
    <source>
        <dbReference type="EMBL" id="MEA1079342.1"/>
    </source>
</evidence>
<keyword evidence="4 8" id="KW-0378">Hydrolase</keyword>
<evidence type="ECO:0000256" key="5">
    <source>
        <dbReference type="ARBA" id="ARBA00023124"/>
    </source>
</evidence>
<organism evidence="9 10">
    <name type="scientific">Marinobacter qingdaonensis</name>
    <dbReference type="NCBI Taxonomy" id="3108486"/>
    <lineage>
        <taxon>Bacteria</taxon>
        <taxon>Pseudomonadati</taxon>
        <taxon>Pseudomonadota</taxon>
        <taxon>Gammaproteobacteria</taxon>
        <taxon>Pseudomonadales</taxon>
        <taxon>Marinobacteraceae</taxon>
        <taxon>Marinobacter</taxon>
    </lineage>
</organism>
<reference evidence="9 10" key="1">
    <citation type="submission" date="2023-12" db="EMBL/GenBank/DDBJ databases">
        <title>Marinobacter qingdaonensis sp. nov., isolated from the intertidal sediment of Qingdao, PR China.</title>
        <authorList>
            <person name="Li Y."/>
        </authorList>
    </citation>
    <scope>NUCLEOTIDE SEQUENCE [LARGE SCALE GENOMIC DNA]</scope>
    <source>
        <strain evidence="9 10">ASW11-75</strain>
    </source>
</reference>
<dbReference type="InterPro" id="IPR003738">
    <property type="entry name" value="SRAP"/>
</dbReference>
<keyword evidence="5" id="KW-0190">Covalent protein-DNA linkage</keyword>
<dbReference type="InterPro" id="IPR036590">
    <property type="entry name" value="SRAP-like"/>
</dbReference>
<evidence type="ECO:0000256" key="2">
    <source>
        <dbReference type="ARBA" id="ARBA00022670"/>
    </source>
</evidence>
<sequence length="223" mass="24944">MCGRFTFYTPPETLINEFDLDDLEVDGHFEPGYNIPPGVGIAMIRSTMTGPLLLTHSDWGFRPAWAGAKAPTPINARAESVATSGYFREAFAQHRCLIPANGWYEWRQTPSGKEPHYITPADARQNPAIFFAGIWTPHEGDHTTACAITTEPASEHLRHIHDRQPVVLDPGCLRDWLDPARTDRDSIRAATRRLPPEQLQAFRVSTAVNNARHDAPELIRNIG</sequence>
<evidence type="ECO:0000256" key="6">
    <source>
        <dbReference type="ARBA" id="ARBA00023125"/>
    </source>
</evidence>